<dbReference type="PANTHER" id="PTHR43464">
    <property type="entry name" value="METHYLTRANSFERASE"/>
    <property type="match status" value="1"/>
</dbReference>
<feature type="domain" description="Methyltransferase" evidence="5">
    <location>
        <begin position="36"/>
        <end position="124"/>
    </location>
</feature>
<dbReference type="AlphaFoldDB" id="A0ABD5RFW7"/>
<dbReference type="Gene3D" id="3.40.50.150">
    <property type="entry name" value="Vaccinia Virus protein VP39"/>
    <property type="match status" value="1"/>
</dbReference>
<evidence type="ECO:0000256" key="4">
    <source>
        <dbReference type="SAM" id="MobiDB-lite"/>
    </source>
</evidence>
<dbReference type="Pfam" id="PF13649">
    <property type="entry name" value="Methyltransf_25"/>
    <property type="match status" value="1"/>
</dbReference>
<dbReference type="GO" id="GO:0032259">
    <property type="term" value="P:methylation"/>
    <property type="evidence" value="ECO:0007669"/>
    <property type="project" value="UniProtKB-KW"/>
</dbReference>
<dbReference type="Proteomes" id="UP001596201">
    <property type="component" value="Unassembled WGS sequence"/>
</dbReference>
<dbReference type="CDD" id="cd02440">
    <property type="entry name" value="AdoMet_MTases"/>
    <property type="match status" value="1"/>
</dbReference>
<dbReference type="PANTHER" id="PTHR43464:SF19">
    <property type="entry name" value="UBIQUINONE BIOSYNTHESIS O-METHYLTRANSFERASE, MITOCHONDRIAL"/>
    <property type="match status" value="1"/>
</dbReference>
<protein>
    <submittedName>
        <fullName evidence="6">Class I SAM-dependent methyltransferase</fullName>
        <ecNumber evidence="6">2.1.1.222</ecNumber>
        <ecNumber evidence="6">2.1.1.64</ecNumber>
    </submittedName>
</protein>
<proteinExistence type="predicted"/>
<keyword evidence="1 6" id="KW-0489">Methyltransferase</keyword>
<dbReference type="EC" id="2.1.1.222" evidence="6"/>
<sequence>MTTWDERFASGSYPSDPEPSPVLRRYVETFPEGRALDVATGTGRNALFLAEHGYEVDGLDQSREGLRIARETAEDRGIEEQTQWIQGDVASYEFPESAYDVVTISFYRPMDRLPDIKAALRPGGVLFVQHHMRSPEAAAYEVGPSTDRYRFAANELLHACLDLTVLHYSETTESRGDGRQAQHAQVVARNAHGSRQAAPAVDP</sequence>
<dbReference type="EC" id="2.1.1.64" evidence="6"/>
<dbReference type="RefSeq" id="WP_227230962.1">
    <property type="nucleotide sequence ID" value="NZ_JAJCVJ010000003.1"/>
</dbReference>
<dbReference type="GO" id="GO:0061542">
    <property type="term" value="F:3-demethylubiquinol 3-O-methyltransferase activity"/>
    <property type="evidence" value="ECO:0007669"/>
    <property type="project" value="UniProtKB-EC"/>
</dbReference>
<accession>A0ABD5RFW7</accession>
<evidence type="ECO:0000256" key="3">
    <source>
        <dbReference type="ARBA" id="ARBA00022691"/>
    </source>
</evidence>
<dbReference type="GO" id="GO:0102208">
    <property type="term" value="F:2-polyprenyl-6-hydroxyphenol methylase activity"/>
    <property type="evidence" value="ECO:0007669"/>
    <property type="project" value="UniProtKB-EC"/>
</dbReference>
<keyword evidence="2 6" id="KW-0808">Transferase</keyword>
<evidence type="ECO:0000313" key="7">
    <source>
        <dbReference type="Proteomes" id="UP001596201"/>
    </source>
</evidence>
<dbReference type="SUPFAM" id="SSF53335">
    <property type="entry name" value="S-adenosyl-L-methionine-dependent methyltransferases"/>
    <property type="match status" value="1"/>
</dbReference>
<dbReference type="EMBL" id="JBHSKX010000004">
    <property type="protein sequence ID" value="MFC5368904.1"/>
    <property type="molecule type" value="Genomic_DNA"/>
</dbReference>
<evidence type="ECO:0000259" key="5">
    <source>
        <dbReference type="Pfam" id="PF13649"/>
    </source>
</evidence>
<feature type="region of interest" description="Disordered" evidence="4">
    <location>
        <begin position="1"/>
        <end position="20"/>
    </location>
</feature>
<evidence type="ECO:0000256" key="1">
    <source>
        <dbReference type="ARBA" id="ARBA00022603"/>
    </source>
</evidence>
<name>A0ABD5RFW7_9EURY</name>
<gene>
    <name evidence="6" type="ORF">ACFPJ5_18415</name>
</gene>
<evidence type="ECO:0000256" key="2">
    <source>
        <dbReference type="ARBA" id="ARBA00022679"/>
    </source>
</evidence>
<evidence type="ECO:0000313" key="6">
    <source>
        <dbReference type="EMBL" id="MFC5368904.1"/>
    </source>
</evidence>
<comment type="caution">
    <text evidence="6">The sequence shown here is derived from an EMBL/GenBank/DDBJ whole genome shotgun (WGS) entry which is preliminary data.</text>
</comment>
<dbReference type="InterPro" id="IPR041698">
    <property type="entry name" value="Methyltransf_25"/>
</dbReference>
<reference evidence="6 7" key="1">
    <citation type="journal article" date="2019" name="Int. J. Syst. Evol. Microbiol.">
        <title>The Global Catalogue of Microorganisms (GCM) 10K type strain sequencing project: providing services to taxonomists for standard genome sequencing and annotation.</title>
        <authorList>
            <consortium name="The Broad Institute Genomics Platform"/>
            <consortium name="The Broad Institute Genome Sequencing Center for Infectious Disease"/>
            <person name="Wu L."/>
            <person name="Ma J."/>
        </authorList>
    </citation>
    <scope>NUCLEOTIDE SEQUENCE [LARGE SCALE GENOMIC DNA]</scope>
    <source>
        <strain evidence="6 7">CGMCC 1.12237</strain>
    </source>
</reference>
<keyword evidence="3" id="KW-0949">S-adenosyl-L-methionine</keyword>
<dbReference type="InterPro" id="IPR029063">
    <property type="entry name" value="SAM-dependent_MTases_sf"/>
</dbReference>
<organism evidence="6 7">
    <name type="scientific">Salinirubrum litoreum</name>
    <dbReference type="NCBI Taxonomy" id="1126234"/>
    <lineage>
        <taxon>Archaea</taxon>
        <taxon>Methanobacteriati</taxon>
        <taxon>Methanobacteriota</taxon>
        <taxon>Stenosarchaea group</taxon>
        <taxon>Halobacteria</taxon>
        <taxon>Halobacteriales</taxon>
        <taxon>Haloferacaceae</taxon>
        <taxon>Salinirubrum</taxon>
    </lineage>
</organism>
<keyword evidence="7" id="KW-1185">Reference proteome</keyword>